<dbReference type="RefSeq" id="WP_049725227.1">
    <property type="nucleotide sequence ID" value="NZ_CP012154.1"/>
</dbReference>
<dbReference type="Gene3D" id="3.10.129.10">
    <property type="entry name" value="Hotdog Thioesterase"/>
    <property type="match status" value="1"/>
</dbReference>
<name>A0A0K0XV57_9GAMM</name>
<accession>A0A0K0XV57</accession>
<dbReference type="Proteomes" id="UP000066624">
    <property type="component" value="Chromosome"/>
</dbReference>
<sequence length="156" mass="17747">MSKSSQVYRLYQRLEGLPAGRWLFSRLFSMKAPYFGTIGARFTSIEPNFCELTIRKRRKVQNHIGTVHVIAICNGLEMAMGALAETTIPDHLRWIPKGMEVRYPAKADTDLRIQASTRAEDWVEGEVPVTVKALRADDTVVVEGTIFLHVSEKKRR</sequence>
<dbReference type="EMBL" id="CP012154">
    <property type="protein sequence ID" value="AKS41594.1"/>
    <property type="molecule type" value="Genomic_DNA"/>
</dbReference>
<dbReference type="AlphaFoldDB" id="A0A0K0XV57"/>
<organism evidence="1 2">
    <name type="scientific">Wenzhouxiangella marina</name>
    <dbReference type="NCBI Taxonomy" id="1579979"/>
    <lineage>
        <taxon>Bacteria</taxon>
        <taxon>Pseudomonadati</taxon>
        <taxon>Pseudomonadota</taxon>
        <taxon>Gammaproteobacteria</taxon>
        <taxon>Chromatiales</taxon>
        <taxon>Wenzhouxiangellaceae</taxon>
        <taxon>Wenzhouxiangella</taxon>
    </lineage>
</organism>
<dbReference type="InterPro" id="IPR029069">
    <property type="entry name" value="HotDog_dom_sf"/>
</dbReference>
<dbReference type="OrthoDB" id="793353at2"/>
<dbReference type="InterPro" id="IPR027961">
    <property type="entry name" value="DUF4442"/>
</dbReference>
<dbReference type="STRING" id="1579979.WM2015_1220"/>
<keyword evidence="2" id="KW-1185">Reference proteome</keyword>
<evidence type="ECO:0000313" key="1">
    <source>
        <dbReference type="EMBL" id="AKS41594.1"/>
    </source>
</evidence>
<dbReference type="SUPFAM" id="SSF54637">
    <property type="entry name" value="Thioesterase/thiol ester dehydrase-isomerase"/>
    <property type="match status" value="1"/>
</dbReference>
<dbReference type="KEGG" id="wma:WM2015_1220"/>
<dbReference type="Pfam" id="PF14539">
    <property type="entry name" value="DUF4442"/>
    <property type="match status" value="1"/>
</dbReference>
<proteinExistence type="predicted"/>
<dbReference type="CDD" id="cd03443">
    <property type="entry name" value="PaaI_thioesterase"/>
    <property type="match status" value="1"/>
</dbReference>
<evidence type="ECO:0000313" key="2">
    <source>
        <dbReference type="Proteomes" id="UP000066624"/>
    </source>
</evidence>
<reference evidence="1 2" key="1">
    <citation type="submission" date="2015-07" db="EMBL/GenBank/DDBJ databases">
        <authorList>
            <person name="Noorani M."/>
        </authorList>
    </citation>
    <scope>NUCLEOTIDE SEQUENCE [LARGE SCALE GENOMIC DNA]</scope>
    <source>
        <strain evidence="1 2">KCTC 42284</strain>
    </source>
</reference>
<protein>
    <submittedName>
        <fullName evidence="1">Thioesterase</fullName>
    </submittedName>
</protein>
<dbReference type="PATRIC" id="fig|1579979.3.peg.1249"/>
<gene>
    <name evidence="1" type="ORF">WM2015_1220</name>
</gene>